<dbReference type="Proteomes" id="UP001060919">
    <property type="component" value="Chromosome"/>
</dbReference>
<evidence type="ECO:0000313" key="3">
    <source>
        <dbReference type="EMBL" id="BDS12168.1"/>
    </source>
</evidence>
<protein>
    <submittedName>
        <fullName evidence="3">Polymer-forming cytoskeletal protein</fullName>
    </submittedName>
</protein>
<name>A0A915YFS2_9BACT</name>
<comment type="similarity">
    <text evidence="1">Belongs to the bactofilin family.</text>
</comment>
<dbReference type="RefSeq" id="WP_264793276.1">
    <property type="nucleotide sequence ID" value="NZ_AP026867.1"/>
</dbReference>
<proteinExistence type="inferred from homology"/>
<keyword evidence="4" id="KW-1185">Reference proteome</keyword>
<evidence type="ECO:0000256" key="1">
    <source>
        <dbReference type="ARBA" id="ARBA00044755"/>
    </source>
</evidence>
<dbReference type="AlphaFoldDB" id="A0A915YFS2"/>
<evidence type="ECO:0000313" key="4">
    <source>
        <dbReference type="Proteomes" id="UP001060919"/>
    </source>
</evidence>
<sequence>MFGAKKENNSSKVAVSSAHNSLVFGTVITGNLTSKTDIRIDGKLEGSLDSEAKVVIGKNALITGDITCQSILIEGKIEGNITAKEKLHIQSSGTVVGNLFTNKLIIEDGAVFNGASVMGKAPLMQKKHGQQGESSGTERNKKVQKVS</sequence>
<dbReference type="KEGG" id="aup:AsAng_0028830"/>
<gene>
    <name evidence="3" type="ORF">AsAng_0028830</name>
</gene>
<reference evidence="3" key="1">
    <citation type="submission" date="2022-09" db="EMBL/GenBank/DDBJ databases">
        <title>Aureispira anguillicida sp. nov., isolated from Leptocephalus of Japanese eel Anguilla japonica.</title>
        <authorList>
            <person name="Yuasa K."/>
            <person name="Mekata T."/>
            <person name="Ikunari K."/>
        </authorList>
    </citation>
    <scope>NUCLEOTIDE SEQUENCE</scope>
    <source>
        <strain evidence="3">EL160426</strain>
    </source>
</reference>
<feature type="region of interest" description="Disordered" evidence="2">
    <location>
        <begin position="124"/>
        <end position="147"/>
    </location>
</feature>
<dbReference type="PANTHER" id="PTHR35024:SF4">
    <property type="entry name" value="POLYMER-FORMING CYTOSKELETAL PROTEIN"/>
    <property type="match status" value="1"/>
</dbReference>
<dbReference type="Pfam" id="PF04519">
    <property type="entry name" value="Bactofilin"/>
    <property type="match status" value="1"/>
</dbReference>
<dbReference type="InterPro" id="IPR007607">
    <property type="entry name" value="BacA/B"/>
</dbReference>
<dbReference type="EMBL" id="AP026867">
    <property type="protein sequence ID" value="BDS12168.1"/>
    <property type="molecule type" value="Genomic_DNA"/>
</dbReference>
<accession>A0A915YFS2</accession>
<organism evidence="3 4">
    <name type="scientific">Aureispira anguillae</name>
    <dbReference type="NCBI Taxonomy" id="2864201"/>
    <lineage>
        <taxon>Bacteria</taxon>
        <taxon>Pseudomonadati</taxon>
        <taxon>Bacteroidota</taxon>
        <taxon>Saprospiria</taxon>
        <taxon>Saprospirales</taxon>
        <taxon>Saprospiraceae</taxon>
        <taxon>Aureispira</taxon>
    </lineage>
</organism>
<evidence type="ECO:0000256" key="2">
    <source>
        <dbReference type="SAM" id="MobiDB-lite"/>
    </source>
</evidence>
<dbReference type="PANTHER" id="PTHR35024">
    <property type="entry name" value="HYPOTHETICAL CYTOSOLIC PROTEIN"/>
    <property type="match status" value="1"/>
</dbReference>